<gene>
    <name evidence="2" type="ORF">C4S77_11070</name>
</gene>
<dbReference type="InterPro" id="IPR011017">
    <property type="entry name" value="TRASH_dom"/>
</dbReference>
<dbReference type="Proteomes" id="UP000238042">
    <property type="component" value="Unassembled WGS sequence"/>
</dbReference>
<dbReference type="SMART" id="SM00746">
    <property type="entry name" value="TRASH"/>
    <property type="match status" value="1"/>
</dbReference>
<accession>A0A2S8A7Z0</accession>
<feature type="domain" description="TRASH" evidence="1">
    <location>
        <begin position="19"/>
        <end position="56"/>
    </location>
</feature>
<dbReference type="SUPFAM" id="SSF47240">
    <property type="entry name" value="Ferritin-like"/>
    <property type="match status" value="1"/>
</dbReference>
<dbReference type="GO" id="GO:0016491">
    <property type="term" value="F:oxidoreductase activity"/>
    <property type="evidence" value="ECO:0007669"/>
    <property type="project" value="InterPro"/>
</dbReference>
<evidence type="ECO:0000313" key="2">
    <source>
        <dbReference type="EMBL" id="PQL90681.1"/>
    </source>
</evidence>
<dbReference type="InterPro" id="IPR009078">
    <property type="entry name" value="Ferritin-like_SF"/>
</dbReference>
<organism evidence="2 3">
    <name type="scientific">Apibacter adventoris</name>
    <dbReference type="NCBI Taxonomy" id="1679466"/>
    <lineage>
        <taxon>Bacteria</taxon>
        <taxon>Pseudomonadati</taxon>
        <taxon>Bacteroidota</taxon>
        <taxon>Flavobacteriia</taxon>
        <taxon>Flavobacteriales</taxon>
        <taxon>Weeksellaceae</taxon>
        <taxon>Apibacter</taxon>
    </lineage>
</organism>
<evidence type="ECO:0000313" key="3">
    <source>
        <dbReference type="Proteomes" id="UP000238042"/>
    </source>
</evidence>
<dbReference type="AlphaFoldDB" id="A0A2S8A7Z0"/>
<dbReference type="OrthoDB" id="678327at2"/>
<name>A0A2S8A7Z0_9FLAO</name>
<dbReference type="InterPro" id="IPR012348">
    <property type="entry name" value="RNR-like"/>
</dbReference>
<protein>
    <recommendedName>
        <fullName evidence="1">TRASH domain-containing protein</fullName>
    </recommendedName>
</protein>
<dbReference type="Pfam" id="PF04945">
    <property type="entry name" value="YHS"/>
    <property type="match status" value="1"/>
</dbReference>
<proteinExistence type="predicted"/>
<evidence type="ECO:0000259" key="1">
    <source>
        <dbReference type="SMART" id="SM00746"/>
    </source>
</evidence>
<comment type="caution">
    <text evidence="2">The sequence shown here is derived from an EMBL/GenBank/DDBJ whole genome shotgun (WGS) entry which is preliminary data.</text>
</comment>
<dbReference type="EMBL" id="PSZM01000046">
    <property type="protein sequence ID" value="PQL90681.1"/>
    <property type="molecule type" value="Genomic_DNA"/>
</dbReference>
<dbReference type="Gene3D" id="1.10.620.20">
    <property type="entry name" value="Ribonucleotide Reductase, subunit A"/>
    <property type="match status" value="1"/>
</dbReference>
<sequence length="61" mass="6965">MPNNDKEVLSNVKVINKLDPVCQMPTSKHLKDTLTYDGKLYGFCSSNCKEEFKANPKNFIK</sequence>
<reference evidence="2 3" key="1">
    <citation type="submission" date="2018-02" db="EMBL/GenBank/DDBJ databases">
        <title>Genome sequences of Apibacter spp., gut symbionts of Asian honey bees.</title>
        <authorList>
            <person name="Kwong W.K."/>
            <person name="Steele M.I."/>
            <person name="Moran N.A."/>
        </authorList>
    </citation>
    <scope>NUCLEOTIDE SEQUENCE [LARGE SCALE GENOMIC DNA]</scope>
    <source>
        <strain evidence="3">wkB301</strain>
    </source>
</reference>
<keyword evidence="3" id="KW-1185">Reference proteome</keyword>
<dbReference type="InterPro" id="IPR007029">
    <property type="entry name" value="YHS_dom"/>
</dbReference>